<feature type="region of interest" description="Disordered" evidence="1">
    <location>
        <begin position="167"/>
        <end position="191"/>
    </location>
</feature>
<dbReference type="EMBL" id="SRLO01000702">
    <property type="protein sequence ID" value="TNN48310.1"/>
    <property type="molecule type" value="Genomic_DNA"/>
</dbReference>
<proteinExistence type="predicted"/>
<feature type="region of interest" description="Disordered" evidence="1">
    <location>
        <begin position="14"/>
        <end position="37"/>
    </location>
</feature>
<evidence type="ECO:0000256" key="1">
    <source>
        <dbReference type="SAM" id="MobiDB-lite"/>
    </source>
</evidence>
<reference evidence="2 3" key="1">
    <citation type="submission" date="2019-03" db="EMBL/GenBank/DDBJ databases">
        <title>First draft genome of Liparis tanakae, snailfish: a comprehensive survey of snailfish specific genes.</title>
        <authorList>
            <person name="Kim W."/>
            <person name="Song I."/>
            <person name="Jeong J.-H."/>
            <person name="Kim D."/>
            <person name="Kim S."/>
            <person name="Ryu S."/>
            <person name="Song J.Y."/>
            <person name="Lee S.K."/>
        </authorList>
    </citation>
    <scope>NUCLEOTIDE SEQUENCE [LARGE SCALE GENOMIC DNA]</scope>
    <source>
        <tissue evidence="2">Muscle</tissue>
    </source>
</reference>
<keyword evidence="3" id="KW-1185">Reference proteome</keyword>
<name>A0A4Z2G5A4_9TELE</name>
<comment type="caution">
    <text evidence="2">The sequence shown here is derived from an EMBL/GenBank/DDBJ whole genome shotgun (WGS) entry which is preliminary data.</text>
</comment>
<sequence length="207" mass="22809">MGIGRVPVYQVKTDFEGGRGSGGSRKSQLSLERDSDDSSFLSGFLLAVGRKEERSVYVEYGVAPDGAAETYISTDPPRDAVHVWRNQGVRNVAFPYVRTASMRQWERHELDGGRERGSWTRIEAADVSAQRGDSPGWSVRTDAPLPNFSLVTSACVLHRASAAPQLHSSNLPIDGRPSARSPDTPALQVRLPPHFWGERSYGFQTPR</sequence>
<protein>
    <submittedName>
        <fullName evidence="2">Uncharacterized protein</fullName>
    </submittedName>
</protein>
<organism evidence="2 3">
    <name type="scientific">Liparis tanakae</name>
    <name type="common">Tanaka's snailfish</name>
    <dbReference type="NCBI Taxonomy" id="230148"/>
    <lineage>
        <taxon>Eukaryota</taxon>
        <taxon>Metazoa</taxon>
        <taxon>Chordata</taxon>
        <taxon>Craniata</taxon>
        <taxon>Vertebrata</taxon>
        <taxon>Euteleostomi</taxon>
        <taxon>Actinopterygii</taxon>
        <taxon>Neopterygii</taxon>
        <taxon>Teleostei</taxon>
        <taxon>Neoteleostei</taxon>
        <taxon>Acanthomorphata</taxon>
        <taxon>Eupercaria</taxon>
        <taxon>Perciformes</taxon>
        <taxon>Cottioidei</taxon>
        <taxon>Cottales</taxon>
        <taxon>Liparidae</taxon>
        <taxon>Liparis</taxon>
    </lineage>
</organism>
<dbReference type="AlphaFoldDB" id="A0A4Z2G5A4"/>
<accession>A0A4Z2G5A4</accession>
<evidence type="ECO:0000313" key="2">
    <source>
        <dbReference type="EMBL" id="TNN48310.1"/>
    </source>
</evidence>
<evidence type="ECO:0000313" key="3">
    <source>
        <dbReference type="Proteomes" id="UP000314294"/>
    </source>
</evidence>
<dbReference type="Proteomes" id="UP000314294">
    <property type="component" value="Unassembled WGS sequence"/>
</dbReference>
<gene>
    <name evidence="2" type="ORF">EYF80_041472</name>
</gene>